<feature type="compositionally biased region" description="Basic and acidic residues" evidence="1">
    <location>
        <begin position="43"/>
        <end position="54"/>
    </location>
</feature>
<dbReference type="Proteomes" id="UP001213681">
    <property type="component" value="Unassembled WGS sequence"/>
</dbReference>
<accession>A0AAD6CAB4</accession>
<reference evidence="2" key="2">
    <citation type="journal article" date="2023" name="IMA Fungus">
        <title>Comparative genomic study of the Penicillium genus elucidates a diverse pangenome and 15 lateral gene transfer events.</title>
        <authorList>
            <person name="Petersen C."/>
            <person name="Sorensen T."/>
            <person name="Nielsen M.R."/>
            <person name="Sondergaard T.E."/>
            <person name="Sorensen J.L."/>
            <person name="Fitzpatrick D.A."/>
            <person name="Frisvad J.C."/>
            <person name="Nielsen K.L."/>
        </authorList>
    </citation>
    <scope>NUCLEOTIDE SEQUENCE</scope>
    <source>
        <strain evidence="2">IBT 16125</strain>
    </source>
</reference>
<feature type="non-terminal residue" evidence="2">
    <location>
        <position position="1"/>
    </location>
</feature>
<evidence type="ECO:0000256" key="1">
    <source>
        <dbReference type="SAM" id="MobiDB-lite"/>
    </source>
</evidence>
<sequence length="185" mass="20945">GQLRRHSARQGILSKTQKQNFARSRQQANNPAPRQPSTFRGIPDPDNRDDDSRCTDPQPFTGFSTTSPRSSLLAGSIPVDSTGRLKTLKRRLLQDPDWAAVAAARPLKVTFTSAREAEHFGKRRRLTEEDRKRLSATHGNQAILAFPRSHYWRDRESSLDKIQIKITSQPASQHLQNSQCQQTHP</sequence>
<reference evidence="2" key="1">
    <citation type="submission" date="2022-12" db="EMBL/GenBank/DDBJ databases">
        <authorList>
            <person name="Petersen C."/>
        </authorList>
    </citation>
    <scope>NUCLEOTIDE SEQUENCE</scope>
    <source>
        <strain evidence="2">IBT 16125</strain>
    </source>
</reference>
<proteinExistence type="predicted"/>
<evidence type="ECO:0000313" key="3">
    <source>
        <dbReference type="Proteomes" id="UP001213681"/>
    </source>
</evidence>
<feature type="region of interest" description="Disordered" evidence="1">
    <location>
        <begin position="1"/>
        <end position="77"/>
    </location>
</feature>
<comment type="caution">
    <text evidence="2">The sequence shown here is derived from an EMBL/GenBank/DDBJ whole genome shotgun (WGS) entry which is preliminary data.</text>
</comment>
<dbReference type="AlphaFoldDB" id="A0AAD6CAB4"/>
<gene>
    <name evidence="2" type="ORF">N7458_001138</name>
</gene>
<keyword evidence="3" id="KW-1185">Reference proteome</keyword>
<evidence type="ECO:0000313" key="2">
    <source>
        <dbReference type="EMBL" id="KAJ5459586.1"/>
    </source>
</evidence>
<dbReference type="GeneID" id="81594764"/>
<protein>
    <submittedName>
        <fullName evidence="2">Uncharacterized protein</fullName>
    </submittedName>
</protein>
<dbReference type="RefSeq" id="XP_056768628.1">
    <property type="nucleotide sequence ID" value="XM_056904521.1"/>
</dbReference>
<dbReference type="EMBL" id="JAPVEA010000002">
    <property type="protein sequence ID" value="KAJ5459586.1"/>
    <property type="molecule type" value="Genomic_DNA"/>
</dbReference>
<feature type="compositionally biased region" description="Polar residues" evidence="1">
    <location>
        <begin position="13"/>
        <end position="38"/>
    </location>
</feature>
<feature type="compositionally biased region" description="Polar residues" evidence="1">
    <location>
        <begin position="61"/>
        <end position="70"/>
    </location>
</feature>
<organism evidence="2 3">
    <name type="scientific">Penicillium daleae</name>
    <dbReference type="NCBI Taxonomy" id="63821"/>
    <lineage>
        <taxon>Eukaryota</taxon>
        <taxon>Fungi</taxon>
        <taxon>Dikarya</taxon>
        <taxon>Ascomycota</taxon>
        <taxon>Pezizomycotina</taxon>
        <taxon>Eurotiomycetes</taxon>
        <taxon>Eurotiomycetidae</taxon>
        <taxon>Eurotiales</taxon>
        <taxon>Aspergillaceae</taxon>
        <taxon>Penicillium</taxon>
    </lineage>
</organism>
<feature type="non-terminal residue" evidence="2">
    <location>
        <position position="185"/>
    </location>
</feature>
<name>A0AAD6CAB4_9EURO</name>